<dbReference type="EMBL" id="KL218471">
    <property type="protein sequence ID" value="KFP05603.1"/>
    <property type="molecule type" value="Genomic_DNA"/>
</dbReference>
<evidence type="ECO:0000256" key="8">
    <source>
        <dbReference type="ARBA" id="ARBA00022918"/>
    </source>
</evidence>
<dbReference type="Proteomes" id="UP000054308">
    <property type="component" value="Unassembled WGS sequence"/>
</dbReference>
<evidence type="ECO:0000256" key="1">
    <source>
        <dbReference type="ARBA" id="ARBA00010879"/>
    </source>
</evidence>
<keyword evidence="6" id="KW-0255">Endonuclease</keyword>
<proteinExistence type="inferred from homology"/>
<dbReference type="Gene3D" id="3.10.10.10">
    <property type="entry name" value="HIV Type 1 Reverse Transcriptase, subunit A, domain 1"/>
    <property type="match status" value="1"/>
</dbReference>
<dbReference type="InterPro" id="IPR010661">
    <property type="entry name" value="RVT_thumb"/>
</dbReference>
<keyword evidence="4" id="KW-0548">Nucleotidyltransferase</keyword>
<evidence type="ECO:0000256" key="2">
    <source>
        <dbReference type="ARBA" id="ARBA00012180"/>
    </source>
</evidence>
<dbReference type="GO" id="GO:0003964">
    <property type="term" value="F:RNA-directed DNA polymerase activity"/>
    <property type="evidence" value="ECO:0007669"/>
    <property type="project" value="UniProtKB-KW"/>
</dbReference>
<evidence type="ECO:0000313" key="11">
    <source>
        <dbReference type="Proteomes" id="UP000054308"/>
    </source>
</evidence>
<organism evidence="10 11">
    <name type="scientific">Calypte anna</name>
    <name type="common">Anna's hummingbird</name>
    <name type="synonym">Archilochus anna</name>
    <dbReference type="NCBI Taxonomy" id="9244"/>
    <lineage>
        <taxon>Eukaryota</taxon>
        <taxon>Metazoa</taxon>
        <taxon>Chordata</taxon>
        <taxon>Craniata</taxon>
        <taxon>Vertebrata</taxon>
        <taxon>Euteleostomi</taxon>
        <taxon>Archelosauria</taxon>
        <taxon>Archosauria</taxon>
        <taxon>Dinosauria</taxon>
        <taxon>Saurischia</taxon>
        <taxon>Theropoda</taxon>
        <taxon>Coelurosauria</taxon>
        <taxon>Aves</taxon>
        <taxon>Neognathae</taxon>
        <taxon>Neoaves</taxon>
        <taxon>Strisores</taxon>
        <taxon>Apodiformes</taxon>
        <taxon>Trochilidae</taxon>
        <taxon>Calypte</taxon>
    </lineage>
</organism>
<dbReference type="InterPro" id="IPR043502">
    <property type="entry name" value="DNA/RNA_pol_sf"/>
</dbReference>
<keyword evidence="5" id="KW-0540">Nuclease</keyword>
<evidence type="ECO:0000313" key="10">
    <source>
        <dbReference type="EMBL" id="KFP05603.1"/>
    </source>
</evidence>
<dbReference type="AlphaFoldDB" id="A0A091IDN2"/>
<dbReference type="EC" id="3.1.26.4" evidence="2"/>
<dbReference type="GO" id="GO:0004523">
    <property type="term" value="F:RNA-DNA hybrid ribonuclease activity"/>
    <property type="evidence" value="ECO:0007669"/>
    <property type="project" value="UniProtKB-EC"/>
</dbReference>
<evidence type="ECO:0000256" key="7">
    <source>
        <dbReference type="ARBA" id="ARBA00022801"/>
    </source>
</evidence>
<dbReference type="GO" id="GO:0035613">
    <property type="term" value="F:RNA stem-loop binding"/>
    <property type="evidence" value="ECO:0007669"/>
    <property type="project" value="TreeGrafter"/>
</dbReference>
<evidence type="ECO:0000256" key="3">
    <source>
        <dbReference type="ARBA" id="ARBA00022679"/>
    </source>
</evidence>
<dbReference type="PANTHER" id="PTHR41694">
    <property type="entry name" value="ENDOGENOUS RETROVIRUS GROUP K MEMBER POL PROTEIN"/>
    <property type="match status" value="1"/>
</dbReference>
<feature type="non-terminal residue" evidence="10">
    <location>
        <position position="1"/>
    </location>
</feature>
<feature type="non-terminal residue" evidence="10">
    <location>
        <position position="258"/>
    </location>
</feature>
<sequence>DQWPLTNDQLQHVKELVQEQLMAGHIVPSTSPWNTPVFTIPKKSGKWCLLHDLRAINAVMEDMGALQPGLLSPVMLPENWDLLVIDLKDCFFAIPLHSEGAERFAFSVPSVNKAEPAQRYHWVVLPQGMKNSPTMCQIYVAWALQPLRAQFPELIIYNYMDDILIAGRTLNYNDVLAQVTKIVEQHRLKIAPEKLQKHEPWKYLGWTITGIAVRPQKVALKTEITTLSDVQKLVGDIQWVRSLCGITNDDLQPLIDLL</sequence>
<dbReference type="InterPro" id="IPR043128">
    <property type="entry name" value="Rev_trsase/Diguanyl_cyclase"/>
</dbReference>
<dbReference type="SUPFAM" id="SSF56672">
    <property type="entry name" value="DNA/RNA polymerases"/>
    <property type="match status" value="1"/>
</dbReference>
<comment type="similarity">
    <text evidence="1">Belongs to the beta type-B retroviral polymerase family. HERV class-II K(HML-2) pol subfamily.</text>
</comment>
<keyword evidence="8" id="KW-0695">RNA-directed DNA polymerase</keyword>
<gene>
    <name evidence="10" type="ORF">N300_15146</name>
</gene>
<evidence type="ECO:0000256" key="5">
    <source>
        <dbReference type="ARBA" id="ARBA00022722"/>
    </source>
</evidence>
<dbReference type="Gene3D" id="3.30.70.270">
    <property type="match status" value="2"/>
</dbReference>
<name>A0A091IDN2_CALAN</name>
<dbReference type="PROSITE" id="PS50878">
    <property type="entry name" value="RT_POL"/>
    <property type="match status" value="1"/>
</dbReference>
<dbReference type="PANTHER" id="PTHR41694:SF3">
    <property type="entry name" value="RNA-DIRECTED DNA POLYMERASE-RELATED"/>
    <property type="match status" value="1"/>
</dbReference>
<keyword evidence="11" id="KW-1185">Reference proteome</keyword>
<dbReference type="Pfam" id="PF06817">
    <property type="entry name" value="RVT_thumb"/>
    <property type="match status" value="1"/>
</dbReference>
<accession>A0A091IDN2</accession>
<dbReference type="Pfam" id="PF00078">
    <property type="entry name" value="RVT_1"/>
    <property type="match status" value="1"/>
</dbReference>
<protein>
    <recommendedName>
        <fullName evidence="2">ribonuclease H</fullName>
        <ecNumber evidence="2">3.1.26.4</ecNumber>
    </recommendedName>
</protein>
<keyword evidence="7" id="KW-0378">Hydrolase</keyword>
<keyword evidence="3" id="KW-0808">Transferase</keyword>
<evidence type="ECO:0000259" key="9">
    <source>
        <dbReference type="PROSITE" id="PS50878"/>
    </source>
</evidence>
<evidence type="ECO:0000256" key="4">
    <source>
        <dbReference type="ARBA" id="ARBA00022695"/>
    </source>
</evidence>
<feature type="domain" description="Reverse transcriptase" evidence="9">
    <location>
        <begin position="21"/>
        <end position="208"/>
    </location>
</feature>
<dbReference type="STRING" id="9244.A0A091IDN2"/>
<dbReference type="InterPro" id="IPR000477">
    <property type="entry name" value="RT_dom"/>
</dbReference>
<evidence type="ECO:0000256" key="6">
    <source>
        <dbReference type="ARBA" id="ARBA00022759"/>
    </source>
</evidence>
<reference evidence="10 11" key="1">
    <citation type="submission" date="2014-04" db="EMBL/GenBank/DDBJ databases">
        <title>Genome evolution of avian class.</title>
        <authorList>
            <person name="Zhang G."/>
            <person name="Li C."/>
        </authorList>
    </citation>
    <scope>NUCLEOTIDE SEQUENCE [LARGE SCALE GENOMIC DNA]</scope>
    <source>
        <strain evidence="10">BGI_N300</strain>
    </source>
</reference>